<feature type="compositionally biased region" description="Low complexity" evidence="1">
    <location>
        <begin position="30"/>
        <end position="44"/>
    </location>
</feature>
<feature type="signal peptide" evidence="2">
    <location>
        <begin position="1"/>
        <end position="19"/>
    </location>
</feature>
<proteinExistence type="predicted"/>
<organism evidence="3 4">
    <name type="scientific">Kaistella treverensis</name>
    <dbReference type="NCBI Taxonomy" id="631455"/>
    <lineage>
        <taxon>Bacteria</taxon>
        <taxon>Pseudomonadati</taxon>
        <taxon>Bacteroidota</taxon>
        <taxon>Flavobacteriia</taxon>
        <taxon>Flavobacteriales</taxon>
        <taxon>Weeksellaceae</taxon>
        <taxon>Chryseobacterium group</taxon>
        <taxon>Kaistella</taxon>
    </lineage>
</organism>
<dbReference type="RefSeq" id="WP_089820284.1">
    <property type="nucleotide sequence ID" value="NZ_FORQ01000004.1"/>
</dbReference>
<evidence type="ECO:0000313" key="3">
    <source>
        <dbReference type="EMBL" id="SFJ09598.1"/>
    </source>
</evidence>
<protein>
    <recommendedName>
        <fullName evidence="5">Signal peptidase</fullName>
    </recommendedName>
</protein>
<keyword evidence="2" id="KW-0732">Signal</keyword>
<evidence type="ECO:0000256" key="2">
    <source>
        <dbReference type="SAM" id="SignalP"/>
    </source>
</evidence>
<dbReference type="AlphaFoldDB" id="A0A1I3NJP4"/>
<dbReference type="Proteomes" id="UP000242560">
    <property type="component" value="Unassembled WGS sequence"/>
</dbReference>
<evidence type="ECO:0000256" key="1">
    <source>
        <dbReference type="SAM" id="MobiDB-lite"/>
    </source>
</evidence>
<accession>A0A1I3NJP4</accession>
<evidence type="ECO:0000313" key="4">
    <source>
        <dbReference type="Proteomes" id="UP000242560"/>
    </source>
</evidence>
<dbReference type="EMBL" id="FORQ01000004">
    <property type="protein sequence ID" value="SFJ09598.1"/>
    <property type="molecule type" value="Genomic_DNA"/>
</dbReference>
<keyword evidence="4" id="KW-1185">Reference proteome</keyword>
<sequence length="112" mass="12060">MMRSILVIFSLFLSVWCFAQDSANPFAGENTNNNSSNRYSNPKSLGNGSDKSNKPELPSTASEKAAAAVQRGGPVDPPNPVPVDDYIPVLVVIALGIIVYQKRLVKTPQSKI</sequence>
<feature type="chain" id="PRO_5015350986" description="Signal peptidase" evidence="2">
    <location>
        <begin position="20"/>
        <end position="112"/>
    </location>
</feature>
<gene>
    <name evidence="3" type="ORF">SAMN05421638_2136</name>
</gene>
<evidence type="ECO:0008006" key="5">
    <source>
        <dbReference type="Google" id="ProtNLM"/>
    </source>
</evidence>
<reference evidence="4" key="1">
    <citation type="submission" date="2016-10" db="EMBL/GenBank/DDBJ databases">
        <authorList>
            <person name="Varghese N."/>
            <person name="Submissions S."/>
        </authorList>
    </citation>
    <scope>NUCLEOTIDE SEQUENCE [LARGE SCALE GENOMIC DNA]</scope>
    <source>
        <strain evidence="4">DSM 22251</strain>
    </source>
</reference>
<name>A0A1I3NJP4_9FLAO</name>
<feature type="region of interest" description="Disordered" evidence="1">
    <location>
        <begin position="27"/>
        <end position="81"/>
    </location>
</feature>